<dbReference type="Pfam" id="PF13561">
    <property type="entry name" value="adh_short_C2"/>
    <property type="match status" value="1"/>
</dbReference>
<dbReference type="SUPFAM" id="SSF51735">
    <property type="entry name" value="NAD(P)-binding Rossmann-fold domains"/>
    <property type="match status" value="1"/>
</dbReference>
<evidence type="ECO:0000256" key="2">
    <source>
        <dbReference type="ARBA" id="ARBA00023002"/>
    </source>
</evidence>
<dbReference type="PANTHER" id="PTHR43180:SF66">
    <property type="entry name" value="SHORT-CHAIN DEHYDROGENASE_REDUCTASE FAMILY PROTEIN"/>
    <property type="match status" value="1"/>
</dbReference>
<dbReference type="EMBL" id="SDPQ02000004">
    <property type="protein sequence ID" value="KAA1394290.1"/>
    <property type="molecule type" value="Genomic_DNA"/>
</dbReference>
<keyword evidence="3" id="KW-0520">NAD</keyword>
<accession>A0A5M4F950</accession>
<evidence type="ECO:0000313" key="4">
    <source>
        <dbReference type="EMBL" id="KAA1394290.1"/>
    </source>
</evidence>
<dbReference type="GO" id="GO:0016491">
    <property type="term" value="F:oxidoreductase activity"/>
    <property type="evidence" value="ECO:0007669"/>
    <property type="project" value="UniProtKB-KW"/>
</dbReference>
<dbReference type="Proteomes" id="UP000380867">
    <property type="component" value="Unassembled WGS sequence"/>
</dbReference>
<dbReference type="AlphaFoldDB" id="A0A5M4F950"/>
<dbReference type="PANTHER" id="PTHR43180">
    <property type="entry name" value="3-OXOACYL-(ACYL-CARRIER-PROTEIN) REDUCTASE (AFU_ORTHOLOGUE AFUA_6G11210)"/>
    <property type="match status" value="1"/>
</dbReference>
<dbReference type="NCBIfam" id="TIGR03971">
    <property type="entry name" value="SDR_subfam_1"/>
    <property type="match status" value="1"/>
</dbReference>
<dbReference type="PRINTS" id="PR00080">
    <property type="entry name" value="SDRFAMILY"/>
</dbReference>
<dbReference type="PRINTS" id="PR00081">
    <property type="entry name" value="GDHRDH"/>
</dbReference>
<dbReference type="FunFam" id="3.40.50.720:FF:000084">
    <property type="entry name" value="Short-chain dehydrogenase reductase"/>
    <property type="match status" value="1"/>
</dbReference>
<reference evidence="4" key="1">
    <citation type="submission" date="2019-09" db="EMBL/GenBank/DDBJ databases">
        <authorList>
            <person name="Li J."/>
        </authorList>
    </citation>
    <scope>NUCLEOTIDE SEQUENCE [LARGE SCALE GENOMIC DNA]</scope>
    <source>
        <strain evidence="4">JCM 14732</strain>
    </source>
</reference>
<gene>
    <name evidence="4" type="ORF">ESP70_018990</name>
</gene>
<keyword evidence="2" id="KW-0560">Oxidoreductase</keyword>
<dbReference type="CDD" id="cd05233">
    <property type="entry name" value="SDR_c"/>
    <property type="match status" value="1"/>
</dbReference>
<dbReference type="PROSITE" id="PS00061">
    <property type="entry name" value="ADH_SHORT"/>
    <property type="match status" value="1"/>
</dbReference>
<evidence type="ECO:0000256" key="3">
    <source>
        <dbReference type="ARBA" id="ARBA00023027"/>
    </source>
</evidence>
<name>A0A5M4F950_9ACTN</name>
<organism evidence="4 5">
    <name type="scientific">Aeromicrobium ginsengisoli</name>
    <dbReference type="NCBI Taxonomy" id="363867"/>
    <lineage>
        <taxon>Bacteria</taxon>
        <taxon>Bacillati</taxon>
        <taxon>Actinomycetota</taxon>
        <taxon>Actinomycetes</taxon>
        <taxon>Propionibacteriales</taxon>
        <taxon>Nocardioidaceae</taxon>
        <taxon>Aeromicrobium</taxon>
    </lineage>
</organism>
<comment type="caution">
    <text evidence="4">The sequence shown here is derived from an EMBL/GenBank/DDBJ whole genome shotgun (WGS) entry which is preliminary data.</text>
</comment>
<protein>
    <submittedName>
        <fullName evidence="4">Mycofactocin-coupled SDR family oxidoreductase</fullName>
    </submittedName>
</protein>
<evidence type="ECO:0000313" key="5">
    <source>
        <dbReference type="Proteomes" id="UP000380867"/>
    </source>
</evidence>
<dbReference type="InterPro" id="IPR002347">
    <property type="entry name" value="SDR_fam"/>
</dbReference>
<comment type="similarity">
    <text evidence="1">Belongs to the short-chain dehydrogenases/reductases (SDR) family.</text>
</comment>
<sequence length="276" mass="28291">MTTGLDGKVALITGAARGQGRSHAIALAQEGVAIIATDICHPIDTVPYDLATDADLAETAKLVEEAGGRCITAVADVRSRLDLVAAVEAGVEAFGRLDVVVANAGVAQGLPPQETTTVDEQWADYIAINLTGAWNTIKAAQEAMVSAGNGGSIIITSSTSGLKGMSRGDARADAYTAAKHGLVGLMRAYAIELGPAGIRVNTVHPTAMSTPMVDNPAMAAWVEANVSRVAGGFGDAMHRGRIEVQEISDAVVFLASDRARSITGVALPVDAGFSIV</sequence>
<keyword evidence="5" id="KW-1185">Reference proteome</keyword>
<evidence type="ECO:0000256" key="1">
    <source>
        <dbReference type="ARBA" id="ARBA00006484"/>
    </source>
</evidence>
<dbReference type="InterPro" id="IPR020904">
    <property type="entry name" value="Sc_DH/Rdtase_CS"/>
</dbReference>
<dbReference type="InterPro" id="IPR023985">
    <property type="entry name" value="SDR_subfam_1"/>
</dbReference>
<proteinExistence type="inferred from homology"/>
<dbReference type="OrthoDB" id="286404at2"/>
<dbReference type="NCBIfam" id="NF009467">
    <property type="entry name" value="PRK12826.1-3"/>
    <property type="match status" value="1"/>
</dbReference>
<dbReference type="InterPro" id="IPR036291">
    <property type="entry name" value="NAD(P)-bd_dom_sf"/>
</dbReference>
<dbReference type="Gene3D" id="3.40.50.720">
    <property type="entry name" value="NAD(P)-binding Rossmann-like Domain"/>
    <property type="match status" value="1"/>
</dbReference>
<dbReference type="RefSeq" id="WP_149690900.1">
    <property type="nucleotide sequence ID" value="NZ_SDPQ02000004.1"/>
</dbReference>